<dbReference type="Pfam" id="PF00702">
    <property type="entry name" value="Hydrolase"/>
    <property type="match status" value="1"/>
</dbReference>
<feature type="transmembrane region" description="Helical" evidence="8">
    <location>
        <begin position="632"/>
        <end position="653"/>
    </location>
</feature>
<dbReference type="SUPFAM" id="SSF81660">
    <property type="entry name" value="Metal cation-transporting ATPase, ATP-binding domain N"/>
    <property type="match status" value="1"/>
</dbReference>
<dbReference type="Pfam" id="PF00122">
    <property type="entry name" value="E1-E2_ATPase"/>
    <property type="match status" value="1"/>
</dbReference>
<dbReference type="Gene3D" id="3.40.50.1000">
    <property type="entry name" value="HAD superfamily/HAD-like"/>
    <property type="match status" value="2"/>
</dbReference>
<dbReference type="GO" id="GO:0016020">
    <property type="term" value="C:membrane"/>
    <property type="evidence" value="ECO:0007669"/>
    <property type="project" value="UniProtKB-SubCell"/>
</dbReference>
<protein>
    <submittedName>
        <fullName evidence="10">Cation-translocating P-type ATPase</fullName>
    </submittedName>
</protein>
<dbReference type="InterPro" id="IPR008250">
    <property type="entry name" value="ATPase_P-typ_transduc_dom_A_sf"/>
</dbReference>
<dbReference type="GO" id="GO:0005524">
    <property type="term" value="F:ATP binding"/>
    <property type="evidence" value="ECO:0007669"/>
    <property type="project" value="UniProtKB-KW"/>
</dbReference>
<keyword evidence="3" id="KW-0547">Nucleotide-binding</keyword>
<reference evidence="10" key="1">
    <citation type="journal article" date="2019" name="PLoS Negl. Trop. Dis.">
        <title>Revisiting the worldwide diversity of Leptospira species in the environment.</title>
        <authorList>
            <person name="Vincent A.T."/>
            <person name="Schiettekatte O."/>
            <person name="Bourhy P."/>
            <person name="Veyrier F.J."/>
            <person name="Picardeau M."/>
        </authorList>
    </citation>
    <scope>NUCLEOTIDE SEQUENCE [LARGE SCALE GENOMIC DNA]</scope>
    <source>
        <strain evidence="10">201300427</strain>
    </source>
</reference>
<keyword evidence="6 8" id="KW-1133">Transmembrane helix</keyword>
<dbReference type="Pfam" id="PF00689">
    <property type="entry name" value="Cation_ATPase_C"/>
    <property type="match status" value="1"/>
</dbReference>
<dbReference type="Gene3D" id="1.20.1110.10">
    <property type="entry name" value="Calcium-transporting ATPase, transmembrane domain"/>
    <property type="match status" value="2"/>
</dbReference>
<name>A0A4R9M200_9LEPT</name>
<dbReference type="InterPro" id="IPR023299">
    <property type="entry name" value="ATPase_P-typ_cyto_dom_N"/>
</dbReference>
<dbReference type="AlphaFoldDB" id="A0A4R9M200"/>
<dbReference type="SUPFAM" id="SSF56784">
    <property type="entry name" value="HAD-like"/>
    <property type="match status" value="1"/>
</dbReference>
<dbReference type="SUPFAM" id="SSF81665">
    <property type="entry name" value="Calcium ATPase, transmembrane domain M"/>
    <property type="match status" value="1"/>
</dbReference>
<evidence type="ECO:0000256" key="2">
    <source>
        <dbReference type="ARBA" id="ARBA00022692"/>
    </source>
</evidence>
<dbReference type="SFLD" id="SFLDF00027">
    <property type="entry name" value="p-type_atpase"/>
    <property type="match status" value="1"/>
</dbReference>
<evidence type="ECO:0000256" key="6">
    <source>
        <dbReference type="ARBA" id="ARBA00022989"/>
    </source>
</evidence>
<dbReference type="NCBIfam" id="TIGR01494">
    <property type="entry name" value="ATPase_P-type"/>
    <property type="match status" value="2"/>
</dbReference>
<evidence type="ECO:0000313" key="11">
    <source>
        <dbReference type="Proteomes" id="UP000298058"/>
    </source>
</evidence>
<keyword evidence="7 8" id="KW-0472">Membrane</keyword>
<evidence type="ECO:0000256" key="8">
    <source>
        <dbReference type="SAM" id="Phobius"/>
    </source>
</evidence>
<feature type="transmembrane region" description="Helical" evidence="8">
    <location>
        <begin position="659"/>
        <end position="680"/>
    </location>
</feature>
<dbReference type="InterPro" id="IPR006068">
    <property type="entry name" value="ATPase_P-typ_cation-transptr_C"/>
</dbReference>
<dbReference type="Gene3D" id="2.70.150.10">
    <property type="entry name" value="Calcium-transporting ATPase, cytoplasmic transduction domain A"/>
    <property type="match status" value="1"/>
</dbReference>
<evidence type="ECO:0000256" key="5">
    <source>
        <dbReference type="ARBA" id="ARBA00022967"/>
    </source>
</evidence>
<feature type="transmembrane region" description="Helical" evidence="8">
    <location>
        <begin position="739"/>
        <end position="759"/>
    </location>
</feature>
<dbReference type="SFLD" id="SFLDG00002">
    <property type="entry name" value="C1.7:_P-type_atpase_like"/>
    <property type="match status" value="1"/>
</dbReference>
<dbReference type="RefSeq" id="WP_135759699.1">
    <property type="nucleotide sequence ID" value="NZ_RQHW01000018.1"/>
</dbReference>
<keyword evidence="2 8" id="KW-0812">Transmembrane</keyword>
<gene>
    <name evidence="10" type="ORF">EHS15_06285</name>
</gene>
<dbReference type="OrthoDB" id="9760364at2"/>
<dbReference type="SMART" id="SM00831">
    <property type="entry name" value="Cation_ATPase_N"/>
    <property type="match status" value="1"/>
</dbReference>
<feature type="transmembrane region" description="Helical" evidence="8">
    <location>
        <begin position="779"/>
        <end position="798"/>
    </location>
</feature>
<keyword evidence="11" id="KW-1185">Reference proteome</keyword>
<evidence type="ECO:0000256" key="7">
    <source>
        <dbReference type="ARBA" id="ARBA00023136"/>
    </source>
</evidence>
<comment type="subcellular location">
    <subcellularLocation>
        <location evidence="1">Membrane</location>
        <topology evidence="1">Multi-pass membrane protein</topology>
    </subcellularLocation>
</comment>
<dbReference type="PANTHER" id="PTHR42861">
    <property type="entry name" value="CALCIUM-TRANSPORTING ATPASE"/>
    <property type="match status" value="1"/>
</dbReference>
<dbReference type="SUPFAM" id="SSF81653">
    <property type="entry name" value="Calcium ATPase, transduction domain A"/>
    <property type="match status" value="1"/>
</dbReference>
<comment type="caution">
    <text evidence="10">The sequence shown here is derived from an EMBL/GenBank/DDBJ whole genome shotgun (WGS) entry which is preliminary data.</text>
</comment>
<evidence type="ECO:0000259" key="9">
    <source>
        <dbReference type="SMART" id="SM00831"/>
    </source>
</evidence>
<proteinExistence type="predicted"/>
<dbReference type="EMBL" id="RQHW01000018">
    <property type="protein sequence ID" value="TGN19981.1"/>
    <property type="molecule type" value="Genomic_DNA"/>
</dbReference>
<dbReference type="PRINTS" id="PR00119">
    <property type="entry name" value="CATATPASE"/>
</dbReference>
<dbReference type="InterPro" id="IPR018303">
    <property type="entry name" value="ATPase_P-typ_P_site"/>
</dbReference>
<dbReference type="Proteomes" id="UP000298058">
    <property type="component" value="Unassembled WGS sequence"/>
</dbReference>
<dbReference type="InterPro" id="IPR023298">
    <property type="entry name" value="ATPase_P-typ_TM_dom_sf"/>
</dbReference>
<evidence type="ECO:0000313" key="10">
    <source>
        <dbReference type="EMBL" id="TGN19981.1"/>
    </source>
</evidence>
<dbReference type="SFLD" id="SFLDS00003">
    <property type="entry name" value="Haloacid_Dehalogenase"/>
    <property type="match status" value="1"/>
</dbReference>
<organism evidence="10 11">
    <name type="scientific">Leptospira idonii</name>
    <dbReference type="NCBI Taxonomy" id="1193500"/>
    <lineage>
        <taxon>Bacteria</taxon>
        <taxon>Pseudomonadati</taxon>
        <taxon>Spirochaetota</taxon>
        <taxon>Spirochaetia</taxon>
        <taxon>Leptospirales</taxon>
        <taxon>Leptospiraceae</taxon>
        <taxon>Leptospira</taxon>
    </lineage>
</organism>
<dbReference type="PROSITE" id="PS00154">
    <property type="entry name" value="ATPASE_E1_E2"/>
    <property type="match status" value="1"/>
</dbReference>
<feature type="transmembrane region" description="Helical" evidence="8">
    <location>
        <begin position="252"/>
        <end position="276"/>
    </location>
</feature>
<evidence type="ECO:0000256" key="1">
    <source>
        <dbReference type="ARBA" id="ARBA00004141"/>
    </source>
</evidence>
<evidence type="ECO:0000256" key="4">
    <source>
        <dbReference type="ARBA" id="ARBA00022840"/>
    </source>
</evidence>
<dbReference type="InterPro" id="IPR001757">
    <property type="entry name" value="P_typ_ATPase"/>
</dbReference>
<feature type="domain" description="Cation-transporting P-type ATPase N-terminal" evidence="9">
    <location>
        <begin position="4"/>
        <end position="66"/>
    </location>
</feature>
<feature type="transmembrane region" description="Helical" evidence="8">
    <location>
        <begin position="813"/>
        <end position="834"/>
    </location>
</feature>
<dbReference type="Gene3D" id="3.40.1110.10">
    <property type="entry name" value="Calcium-transporting ATPase, cytoplasmic domain N"/>
    <property type="match status" value="2"/>
</dbReference>
<keyword evidence="5" id="KW-1278">Translocase</keyword>
<evidence type="ECO:0000256" key="3">
    <source>
        <dbReference type="ARBA" id="ARBA00022741"/>
    </source>
</evidence>
<dbReference type="InterPro" id="IPR044492">
    <property type="entry name" value="P_typ_ATPase_HD_dom"/>
</dbReference>
<dbReference type="InterPro" id="IPR004014">
    <property type="entry name" value="ATPase_P-typ_cation-transptr_N"/>
</dbReference>
<dbReference type="InterPro" id="IPR023214">
    <property type="entry name" value="HAD_sf"/>
</dbReference>
<keyword evidence="4" id="KW-0067">ATP-binding</keyword>
<dbReference type="PRINTS" id="PR00120">
    <property type="entry name" value="HATPASE"/>
</dbReference>
<dbReference type="GO" id="GO:0016887">
    <property type="term" value="F:ATP hydrolysis activity"/>
    <property type="evidence" value="ECO:0007669"/>
    <property type="project" value="InterPro"/>
</dbReference>
<dbReference type="InterPro" id="IPR059000">
    <property type="entry name" value="ATPase_P-type_domA"/>
</dbReference>
<feature type="transmembrane region" description="Helical" evidence="8">
    <location>
        <begin position="706"/>
        <end position="727"/>
    </location>
</feature>
<dbReference type="InterPro" id="IPR036412">
    <property type="entry name" value="HAD-like_sf"/>
</dbReference>
<feature type="transmembrane region" description="Helical" evidence="8">
    <location>
        <begin position="222"/>
        <end position="240"/>
    </location>
</feature>
<sequence>MLNEIESQYGKGLSEKEVISRRKLFGYNELSSPKSGSLFSKIMEVITEPMISLLLSIVFVYLLVGDAGEAILLSCSVLLIMIITVYQEGRTETAIHALKSLASPRTNVLRDGRIVRVDGRDIVPDDIIFIGEGDRIPADCILLSSEHISTDESLLTGESVPVSKKKEDEIYCGSLVSSGGGVCSVRLTGQRTQIGKIGKTISEEKSENTLLEKEVQILVKRIFVFASILCVSLAAYFGLVKGEWLQGLLSGLTLAIALLPEELPLVLTIFFAFGAYRLSRAKVLARRPSIIETLGAATVLCTDKTGTITQNKMKIHSFLFPDGRLHTVSGKKTKEDKELISLLEAGIFASKPNSFDPMEKAFFSLGETLLSKTDSIFDRSIRLEKEFPLSPDFLAMIHIWDTNETNNSFAKGAPEAILAISKLDENSKTRILEQTSSLAKQGLRILAVASGHYRKEDIPSEKQNFDLDFLGLVGFEDPIRESVPDAVKLAYRSGMRIIMITGDYPETAVSIAKQIGLKSYDQVLTGNRLSQLSEEEFEAAVMETNIFSRVSPNDKWNIVRVLKKKGEIVAMTGDGVNDAPALKTAHIGVAMGARGTDVAREASDLVLLDDSFSSVLKAVEQGRHIYDNLKKALAYIIGVHIPIVGAAFLPIVFDWPIAILSAVHIVFLELVIDPTCTLVFEKEAAEKGIMDLPPRQTNVPLLNKRLFLISFFQGVLSLTAVVLVYWIMMYRTDFDPNRYKTASTSAFVSLIFSNLLLILTNRNWSETIWQSFRAPNQALPYVLVGSSCFLFASIYLPYLQTLFHFVPLSAEEVMISFFVAFFSVIWFEFGKLIWRKKDSSMQNKASL</sequence>
<dbReference type="Pfam" id="PF00690">
    <property type="entry name" value="Cation_ATPase_N"/>
    <property type="match status" value="1"/>
</dbReference>
<accession>A0A4R9M200</accession>